<dbReference type="Proteomes" id="UP000323521">
    <property type="component" value="Chromosome"/>
</dbReference>
<gene>
    <name evidence="14" type="ORF">DCMF_20730</name>
</gene>
<proteinExistence type="inferred from homology"/>
<dbReference type="AlphaFoldDB" id="A0A3G1KXD0"/>
<keyword evidence="4" id="KW-0808">Transferase</keyword>
<dbReference type="EMBL" id="CP017634">
    <property type="protein sequence ID" value="ATW26865.1"/>
    <property type="molecule type" value="Genomic_DNA"/>
</dbReference>
<dbReference type="GO" id="GO:0005524">
    <property type="term" value="F:ATP binding"/>
    <property type="evidence" value="ECO:0007669"/>
    <property type="project" value="UniProtKB-KW"/>
</dbReference>
<keyword evidence="10" id="KW-0443">Lipid metabolism</keyword>
<feature type="domain" description="DAGKc" evidence="13">
    <location>
        <begin position="1"/>
        <end position="130"/>
    </location>
</feature>
<evidence type="ECO:0000259" key="13">
    <source>
        <dbReference type="PROSITE" id="PS50146"/>
    </source>
</evidence>
<keyword evidence="3" id="KW-0444">Lipid biosynthesis</keyword>
<evidence type="ECO:0000256" key="5">
    <source>
        <dbReference type="ARBA" id="ARBA00022723"/>
    </source>
</evidence>
<dbReference type="Pfam" id="PF19279">
    <property type="entry name" value="YegS_C"/>
    <property type="match status" value="1"/>
</dbReference>
<comment type="similarity">
    <text evidence="2">Belongs to the diacylglycerol/lipid kinase family.</text>
</comment>
<keyword evidence="8" id="KW-0067">ATP-binding</keyword>
<evidence type="ECO:0000256" key="3">
    <source>
        <dbReference type="ARBA" id="ARBA00022516"/>
    </source>
</evidence>
<name>A0A3G1KXD0_FORW1</name>
<keyword evidence="6" id="KW-0547">Nucleotide-binding</keyword>
<keyword evidence="7" id="KW-0418">Kinase</keyword>
<evidence type="ECO:0000256" key="9">
    <source>
        <dbReference type="ARBA" id="ARBA00022842"/>
    </source>
</evidence>
<dbReference type="Gene3D" id="2.60.200.40">
    <property type="match status" value="1"/>
</dbReference>
<evidence type="ECO:0000313" key="15">
    <source>
        <dbReference type="Proteomes" id="UP000323521"/>
    </source>
</evidence>
<evidence type="ECO:0000256" key="1">
    <source>
        <dbReference type="ARBA" id="ARBA00001946"/>
    </source>
</evidence>
<evidence type="ECO:0000256" key="7">
    <source>
        <dbReference type="ARBA" id="ARBA00022777"/>
    </source>
</evidence>
<dbReference type="SMART" id="SM00046">
    <property type="entry name" value="DAGKc"/>
    <property type="match status" value="1"/>
</dbReference>
<keyword evidence="5" id="KW-0479">Metal-binding</keyword>
<sequence length="298" mass="33378">MEKIQLIYNPYSGTRKFRYLLDYTIKTFRKQGYEIHPYRTSTPEDFGKFIMRKDCQDYQGVIIAGGDGSVNLAVNALLQEKRDIPLGIIPAGTANDFATYLGIPLDLRKAISSLSLMRTRRVDVGSVNRCYFINVCSGGLLTNISQKVGLEWKNSLGKIAYYLKGMQELPNFRSMKLRITSPQGNITEDFYFFLVFNGGGAGGFTKLGGPAAVDDGKLDFVGLKAVNLTQLPIIFPKFILGEHIKDKRVIYFQTSNLSIERLEEDNSNPDTDVDGEKGPDYPLHISVLPRRLKVITPS</sequence>
<dbReference type="Gene3D" id="3.40.50.10330">
    <property type="entry name" value="Probable inorganic polyphosphate/atp-NAD kinase, domain 1"/>
    <property type="match status" value="1"/>
</dbReference>
<dbReference type="PANTHER" id="PTHR12358:SF106">
    <property type="entry name" value="LIPID KINASE YEGS"/>
    <property type="match status" value="1"/>
</dbReference>
<evidence type="ECO:0000256" key="10">
    <source>
        <dbReference type="ARBA" id="ARBA00023098"/>
    </source>
</evidence>
<dbReference type="InterPro" id="IPR050187">
    <property type="entry name" value="Lipid_Phosphate_FormReg"/>
</dbReference>
<dbReference type="PANTHER" id="PTHR12358">
    <property type="entry name" value="SPHINGOSINE KINASE"/>
    <property type="match status" value="1"/>
</dbReference>
<dbReference type="InterPro" id="IPR005218">
    <property type="entry name" value="Diacylglycerol/lipid_kinase"/>
</dbReference>
<evidence type="ECO:0000256" key="12">
    <source>
        <dbReference type="ARBA" id="ARBA00023264"/>
    </source>
</evidence>
<dbReference type="InterPro" id="IPR016064">
    <property type="entry name" value="NAD/diacylglycerol_kinase_sf"/>
</dbReference>
<dbReference type="GO" id="GO:0004143">
    <property type="term" value="F:ATP-dependent diacylglycerol kinase activity"/>
    <property type="evidence" value="ECO:0007669"/>
    <property type="project" value="TreeGrafter"/>
</dbReference>
<keyword evidence="15" id="KW-1185">Reference proteome</keyword>
<dbReference type="InterPro" id="IPR017438">
    <property type="entry name" value="ATP-NAD_kinase_N"/>
</dbReference>
<dbReference type="InterPro" id="IPR045540">
    <property type="entry name" value="YegS/DAGK_C"/>
</dbReference>
<reference evidence="14 15" key="1">
    <citation type="submission" date="2016-10" db="EMBL/GenBank/DDBJ databases">
        <title>Complete Genome Sequence of Peptococcaceae strain DCMF.</title>
        <authorList>
            <person name="Edwards R.J."/>
            <person name="Holland S.I."/>
            <person name="Deshpande N.P."/>
            <person name="Wong Y.K."/>
            <person name="Ertan H."/>
            <person name="Manefield M."/>
            <person name="Russell T.L."/>
            <person name="Lee M.J."/>
        </authorList>
    </citation>
    <scope>NUCLEOTIDE SEQUENCE [LARGE SCALE GENOMIC DNA]</scope>
    <source>
        <strain evidence="14 15">DCMF</strain>
    </source>
</reference>
<accession>A0A3G1KXD0</accession>
<dbReference type="OrthoDB" id="142078at2"/>
<dbReference type="InterPro" id="IPR001206">
    <property type="entry name" value="Diacylglycerol_kinase_cat_dom"/>
</dbReference>
<keyword evidence="11" id="KW-0594">Phospholipid biosynthesis</keyword>
<keyword evidence="9" id="KW-0460">Magnesium</keyword>
<evidence type="ECO:0000256" key="2">
    <source>
        <dbReference type="ARBA" id="ARBA00005983"/>
    </source>
</evidence>
<dbReference type="NCBIfam" id="TIGR00147">
    <property type="entry name" value="YegS/Rv2252/BmrU family lipid kinase"/>
    <property type="match status" value="1"/>
</dbReference>
<evidence type="ECO:0000256" key="6">
    <source>
        <dbReference type="ARBA" id="ARBA00022741"/>
    </source>
</evidence>
<comment type="cofactor">
    <cofactor evidence="1">
        <name>Mg(2+)</name>
        <dbReference type="ChEBI" id="CHEBI:18420"/>
    </cofactor>
</comment>
<protein>
    <recommendedName>
        <fullName evidence="13">DAGKc domain-containing protein</fullName>
    </recommendedName>
</protein>
<organism evidence="14 15">
    <name type="scientific">Formimonas warabiya</name>
    <dbReference type="NCBI Taxonomy" id="1761012"/>
    <lineage>
        <taxon>Bacteria</taxon>
        <taxon>Bacillati</taxon>
        <taxon>Bacillota</taxon>
        <taxon>Clostridia</taxon>
        <taxon>Eubacteriales</taxon>
        <taxon>Peptococcaceae</taxon>
        <taxon>Candidatus Formimonas</taxon>
    </lineage>
</organism>
<dbReference type="SUPFAM" id="SSF111331">
    <property type="entry name" value="NAD kinase/diacylglycerol kinase-like"/>
    <property type="match status" value="1"/>
</dbReference>
<dbReference type="Pfam" id="PF00781">
    <property type="entry name" value="DAGK_cat"/>
    <property type="match status" value="1"/>
</dbReference>
<dbReference type="GO" id="GO:0046872">
    <property type="term" value="F:metal ion binding"/>
    <property type="evidence" value="ECO:0007669"/>
    <property type="project" value="UniProtKB-KW"/>
</dbReference>
<dbReference type="GO" id="GO:0008654">
    <property type="term" value="P:phospholipid biosynthetic process"/>
    <property type="evidence" value="ECO:0007669"/>
    <property type="project" value="UniProtKB-KW"/>
</dbReference>
<dbReference type="RefSeq" id="WP_148136192.1">
    <property type="nucleotide sequence ID" value="NZ_CP017634.1"/>
</dbReference>
<evidence type="ECO:0000313" key="14">
    <source>
        <dbReference type="EMBL" id="ATW26865.1"/>
    </source>
</evidence>
<evidence type="ECO:0000256" key="8">
    <source>
        <dbReference type="ARBA" id="ARBA00022840"/>
    </source>
</evidence>
<evidence type="ECO:0000256" key="4">
    <source>
        <dbReference type="ARBA" id="ARBA00022679"/>
    </source>
</evidence>
<dbReference type="KEGG" id="fwa:DCMF_20730"/>
<dbReference type="PROSITE" id="PS50146">
    <property type="entry name" value="DAGK"/>
    <property type="match status" value="1"/>
</dbReference>
<evidence type="ECO:0000256" key="11">
    <source>
        <dbReference type="ARBA" id="ARBA00023209"/>
    </source>
</evidence>
<keyword evidence="12" id="KW-1208">Phospholipid metabolism</keyword>
<dbReference type="GO" id="GO:0005886">
    <property type="term" value="C:plasma membrane"/>
    <property type="evidence" value="ECO:0007669"/>
    <property type="project" value="TreeGrafter"/>
</dbReference>